<organism evidence="3 4">
    <name type="scientific">Arcticibacter pallidicorallinus</name>
    <dbReference type="NCBI Taxonomy" id="1259464"/>
    <lineage>
        <taxon>Bacteria</taxon>
        <taxon>Pseudomonadati</taxon>
        <taxon>Bacteroidota</taxon>
        <taxon>Sphingobacteriia</taxon>
        <taxon>Sphingobacteriales</taxon>
        <taxon>Sphingobacteriaceae</taxon>
        <taxon>Arcticibacter</taxon>
    </lineage>
</organism>
<keyword evidence="1" id="KW-0175">Coiled coil</keyword>
<keyword evidence="2" id="KW-1133">Transmembrane helix</keyword>
<dbReference type="Proteomes" id="UP000238034">
    <property type="component" value="Unassembled WGS sequence"/>
</dbReference>
<keyword evidence="4" id="KW-1185">Reference proteome</keyword>
<protein>
    <submittedName>
        <fullName evidence="3">Uncharacterized protein</fullName>
    </submittedName>
</protein>
<name>A0A2T0U0V5_9SPHI</name>
<proteinExistence type="predicted"/>
<keyword evidence="2" id="KW-0812">Transmembrane</keyword>
<evidence type="ECO:0000256" key="2">
    <source>
        <dbReference type="SAM" id="Phobius"/>
    </source>
</evidence>
<comment type="caution">
    <text evidence="3">The sequence shown here is derived from an EMBL/GenBank/DDBJ whole genome shotgun (WGS) entry which is preliminary data.</text>
</comment>
<sequence length="102" mass="11775">MPGDRPQESKFHHLKTWLFSSWPGVIAIILTVLGSVFGAGFWAGSYITKAEDNNTIMNLRLDHQTELFEQKEKAKNEALDELRKEQEKMEIMYKMIEKSSGK</sequence>
<dbReference type="AlphaFoldDB" id="A0A2T0U0V5"/>
<dbReference type="RefSeq" id="WP_106293870.1">
    <property type="nucleotide sequence ID" value="NZ_PVTH01000007.1"/>
</dbReference>
<evidence type="ECO:0000256" key="1">
    <source>
        <dbReference type="SAM" id="Coils"/>
    </source>
</evidence>
<accession>A0A2T0U0V5</accession>
<reference evidence="3 4" key="1">
    <citation type="submission" date="2018-03" db="EMBL/GenBank/DDBJ databases">
        <title>Genomic Encyclopedia of Type Strains, Phase III (KMG-III): the genomes of soil and plant-associated and newly described type strains.</title>
        <authorList>
            <person name="Whitman W."/>
        </authorList>
    </citation>
    <scope>NUCLEOTIDE SEQUENCE [LARGE SCALE GENOMIC DNA]</scope>
    <source>
        <strain evidence="3 4">CGMCC 1.9313</strain>
    </source>
</reference>
<feature type="transmembrane region" description="Helical" evidence="2">
    <location>
        <begin position="20"/>
        <end position="43"/>
    </location>
</feature>
<evidence type="ECO:0000313" key="4">
    <source>
        <dbReference type="Proteomes" id="UP000238034"/>
    </source>
</evidence>
<keyword evidence="2" id="KW-0472">Membrane</keyword>
<gene>
    <name evidence="3" type="ORF">B0I27_107121</name>
</gene>
<feature type="coiled-coil region" evidence="1">
    <location>
        <begin position="61"/>
        <end position="99"/>
    </location>
</feature>
<evidence type="ECO:0000313" key="3">
    <source>
        <dbReference type="EMBL" id="PRY51535.1"/>
    </source>
</evidence>
<dbReference type="EMBL" id="PVTH01000007">
    <property type="protein sequence ID" value="PRY51535.1"/>
    <property type="molecule type" value="Genomic_DNA"/>
</dbReference>